<keyword evidence="5 8" id="KW-0812">Transmembrane</keyword>
<dbReference type="Pfam" id="PF00528">
    <property type="entry name" value="BPD_transp_1"/>
    <property type="match status" value="1"/>
</dbReference>
<feature type="transmembrane region" description="Helical" evidence="8">
    <location>
        <begin position="62"/>
        <end position="90"/>
    </location>
</feature>
<comment type="subcellular location">
    <subcellularLocation>
        <location evidence="1 8">Cell membrane</location>
        <topology evidence="1 8">Multi-pass membrane protein</topology>
    </subcellularLocation>
</comment>
<dbReference type="InterPro" id="IPR051789">
    <property type="entry name" value="Bact_Polyamine_Transport"/>
</dbReference>
<dbReference type="PROSITE" id="PS50928">
    <property type="entry name" value="ABC_TM1"/>
    <property type="match status" value="1"/>
</dbReference>
<comment type="caution">
    <text evidence="10">The sequence shown here is derived from an EMBL/GenBank/DDBJ whole genome shotgun (WGS) entry which is preliminary data.</text>
</comment>
<sequence>MVNKFVDFFKKFYLAIIFIFLYAPIVTLIVFSFNESKSMAKWTGFTLDWYKSLFQNDTLLEALYYTVLIAVVASIIATIIGTISAIGIYYMRGKRKSLLLNVNNLPILNPDIVTGIALMSLFIFLKFNFGFNTMLIAHIVFDIPYVILCVLPKLSQLPDNTIEAAMDLGATHFYALRKVIIPQIKPGIVAGLLMAFTMSIDDFVISFFTTGPGVTNLSIEIYSMARKGINPQINALSTLMFVTVLTLLLIVNKKTNSRGDSNEKIKGY</sequence>
<dbReference type="GO" id="GO:0005886">
    <property type="term" value="C:plasma membrane"/>
    <property type="evidence" value="ECO:0007669"/>
    <property type="project" value="UniProtKB-SubCell"/>
</dbReference>
<dbReference type="AlphaFoldDB" id="A0A1V4SP61"/>
<dbReference type="PANTHER" id="PTHR43848">
    <property type="entry name" value="PUTRESCINE TRANSPORT SYSTEM PERMEASE PROTEIN POTI"/>
    <property type="match status" value="1"/>
</dbReference>
<evidence type="ECO:0000256" key="2">
    <source>
        <dbReference type="ARBA" id="ARBA00007069"/>
    </source>
</evidence>
<evidence type="ECO:0000259" key="9">
    <source>
        <dbReference type="PROSITE" id="PS50928"/>
    </source>
</evidence>
<comment type="similarity">
    <text evidence="2">Belongs to the binding-protein-dependent transport system permease family. CysTW subfamily.</text>
</comment>
<feature type="domain" description="ABC transmembrane type-1" evidence="9">
    <location>
        <begin position="63"/>
        <end position="251"/>
    </location>
</feature>
<proteinExistence type="inferred from homology"/>
<evidence type="ECO:0000313" key="10">
    <source>
        <dbReference type="EMBL" id="OPX45255.1"/>
    </source>
</evidence>
<feature type="transmembrane region" description="Helical" evidence="8">
    <location>
        <begin position="187"/>
        <end position="209"/>
    </location>
</feature>
<feature type="transmembrane region" description="Helical" evidence="8">
    <location>
        <begin position="102"/>
        <end position="125"/>
    </location>
</feature>
<evidence type="ECO:0000256" key="3">
    <source>
        <dbReference type="ARBA" id="ARBA00022448"/>
    </source>
</evidence>
<gene>
    <name evidence="10" type="primary">ydcV</name>
    <name evidence="10" type="ORF">CLTHE_30190</name>
</gene>
<dbReference type="InterPro" id="IPR035906">
    <property type="entry name" value="MetI-like_sf"/>
</dbReference>
<evidence type="ECO:0000256" key="5">
    <source>
        <dbReference type="ARBA" id="ARBA00022692"/>
    </source>
</evidence>
<dbReference type="RefSeq" id="WP_080024120.1">
    <property type="nucleotide sequence ID" value="NZ_LTAY01000103.1"/>
</dbReference>
<organism evidence="10 11">
    <name type="scientific">Clostridium thermobutyricum DSM 4928</name>
    <dbReference type="NCBI Taxonomy" id="1121339"/>
    <lineage>
        <taxon>Bacteria</taxon>
        <taxon>Bacillati</taxon>
        <taxon>Bacillota</taxon>
        <taxon>Clostridia</taxon>
        <taxon>Eubacteriales</taxon>
        <taxon>Clostridiaceae</taxon>
        <taxon>Clostridium</taxon>
    </lineage>
</organism>
<dbReference type="PANTHER" id="PTHR43848:SF2">
    <property type="entry name" value="PUTRESCINE TRANSPORT SYSTEM PERMEASE PROTEIN POTI"/>
    <property type="match status" value="1"/>
</dbReference>
<reference evidence="10 11" key="1">
    <citation type="submission" date="2016-02" db="EMBL/GenBank/DDBJ databases">
        <title>Genome sequence of Clostridium thermobutyricum DSM 4928.</title>
        <authorList>
            <person name="Poehlein A."/>
            <person name="Daniel R."/>
        </authorList>
    </citation>
    <scope>NUCLEOTIDE SEQUENCE [LARGE SCALE GENOMIC DNA]</scope>
    <source>
        <strain evidence="10 11">DSM 4928</strain>
    </source>
</reference>
<feature type="transmembrane region" description="Helical" evidence="8">
    <location>
        <begin position="12"/>
        <end position="33"/>
    </location>
</feature>
<feature type="transmembrane region" description="Helical" evidence="8">
    <location>
        <begin position="229"/>
        <end position="251"/>
    </location>
</feature>
<evidence type="ECO:0000256" key="7">
    <source>
        <dbReference type="ARBA" id="ARBA00023136"/>
    </source>
</evidence>
<evidence type="ECO:0000256" key="8">
    <source>
        <dbReference type="RuleBase" id="RU363032"/>
    </source>
</evidence>
<dbReference type="InterPro" id="IPR000515">
    <property type="entry name" value="MetI-like"/>
</dbReference>
<keyword evidence="6 8" id="KW-1133">Transmembrane helix</keyword>
<dbReference type="Proteomes" id="UP000191448">
    <property type="component" value="Unassembled WGS sequence"/>
</dbReference>
<protein>
    <submittedName>
        <fullName evidence="10">Inner membrane ABC transporter permease protein YdcV</fullName>
    </submittedName>
</protein>
<dbReference type="CDD" id="cd06261">
    <property type="entry name" value="TM_PBP2"/>
    <property type="match status" value="1"/>
</dbReference>
<keyword evidence="7 8" id="KW-0472">Membrane</keyword>
<dbReference type="Gene3D" id="1.10.3720.10">
    <property type="entry name" value="MetI-like"/>
    <property type="match status" value="1"/>
</dbReference>
<dbReference type="EMBL" id="LTAY01000103">
    <property type="protein sequence ID" value="OPX45255.1"/>
    <property type="molecule type" value="Genomic_DNA"/>
</dbReference>
<keyword evidence="4" id="KW-1003">Cell membrane</keyword>
<evidence type="ECO:0000256" key="1">
    <source>
        <dbReference type="ARBA" id="ARBA00004651"/>
    </source>
</evidence>
<evidence type="ECO:0000256" key="4">
    <source>
        <dbReference type="ARBA" id="ARBA00022475"/>
    </source>
</evidence>
<dbReference type="GO" id="GO:0055085">
    <property type="term" value="P:transmembrane transport"/>
    <property type="evidence" value="ECO:0007669"/>
    <property type="project" value="InterPro"/>
</dbReference>
<dbReference type="OrthoDB" id="9782004at2"/>
<evidence type="ECO:0000313" key="11">
    <source>
        <dbReference type="Proteomes" id="UP000191448"/>
    </source>
</evidence>
<name>A0A1V4SP61_9CLOT</name>
<feature type="transmembrane region" description="Helical" evidence="8">
    <location>
        <begin position="131"/>
        <end position="151"/>
    </location>
</feature>
<dbReference type="SUPFAM" id="SSF161098">
    <property type="entry name" value="MetI-like"/>
    <property type="match status" value="1"/>
</dbReference>
<accession>A0A1V4SP61</accession>
<keyword evidence="3 8" id="KW-0813">Transport</keyword>
<evidence type="ECO:0000256" key="6">
    <source>
        <dbReference type="ARBA" id="ARBA00022989"/>
    </source>
</evidence>